<dbReference type="AlphaFoldDB" id="A0AAX6HRE8"/>
<organism evidence="2 3">
    <name type="scientific">Iris pallida</name>
    <name type="common">Sweet iris</name>
    <dbReference type="NCBI Taxonomy" id="29817"/>
    <lineage>
        <taxon>Eukaryota</taxon>
        <taxon>Viridiplantae</taxon>
        <taxon>Streptophyta</taxon>
        <taxon>Embryophyta</taxon>
        <taxon>Tracheophyta</taxon>
        <taxon>Spermatophyta</taxon>
        <taxon>Magnoliopsida</taxon>
        <taxon>Liliopsida</taxon>
        <taxon>Asparagales</taxon>
        <taxon>Iridaceae</taxon>
        <taxon>Iridoideae</taxon>
        <taxon>Irideae</taxon>
        <taxon>Iris</taxon>
    </lineage>
</organism>
<feature type="compositionally biased region" description="Low complexity" evidence="1">
    <location>
        <begin position="105"/>
        <end position="126"/>
    </location>
</feature>
<feature type="compositionally biased region" description="Pro residues" evidence="1">
    <location>
        <begin position="23"/>
        <end position="36"/>
    </location>
</feature>
<feature type="compositionally biased region" description="Pro residues" evidence="1">
    <location>
        <begin position="80"/>
        <end position="92"/>
    </location>
</feature>
<feature type="region of interest" description="Disordered" evidence="1">
    <location>
        <begin position="19"/>
        <end position="47"/>
    </location>
</feature>
<evidence type="ECO:0000313" key="3">
    <source>
        <dbReference type="Proteomes" id="UP001140949"/>
    </source>
</evidence>
<keyword evidence="3" id="KW-1185">Reference proteome</keyword>
<accession>A0AAX6HRE8</accession>
<feature type="compositionally biased region" description="Pro residues" evidence="1">
    <location>
        <begin position="138"/>
        <end position="155"/>
    </location>
</feature>
<proteinExistence type="predicted"/>
<evidence type="ECO:0000313" key="2">
    <source>
        <dbReference type="EMBL" id="KAJ6843251.1"/>
    </source>
</evidence>
<reference evidence="2" key="2">
    <citation type="submission" date="2023-04" db="EMBL/GenBank/DDBJ databases">
        <authorList>
            <person name="Bruccoleri R.E."/>
            <person name="Oakeley E.J."/>
            <person name="Faust A.-M."/>
            <person name="Dessus-Babus S."/>
            <person name="Altorfer M."/>
            <person name="Burckhardt D."/>
            <person name="Oertli M."/>
            <person name="Naumann U."/>
            <person name="Petersen F."/>
            <person name="Wong J."/>
        </authorList>
    </citation>
    <scope>NUCLEOTIDE SEQUENCE</scope>
    <source>
        <strain evidence="2">GSM-AAB239-AS_SAM_17_03QT</strain>
        <tissue evidence="2">Leaf</tissue>
    </source>
</reference>
<dbReference type="EMBL" id="JANAVB010007269">
    <property type="protein sequence ID" value="KAJ6843251.1"/>
    <property type="molecule type" value="Genomic_DNA"/>
</dbReference>
<evidence type="ECO:0000256" key="1">
    <source>
        <dbReference type="SAM" id="MobiDB-lite"/>
    </source>
</evidence>
<dbReference type="Proteomes" id="UP001140949">
    <property type="component" value="Unassembled WGS sequence"/>
</dbReference>
<feature type="region of interest" description="Disordered" evidence="1">
    <location>
        <begin position="80"/>
        <end position="155"/>
    </location>
</feature>
<comment type="caution">
    <text evidence="2">The sequence shown here is derived from an EMBL/GenBank/DDBJ whole genome shotgun (WGS) entry which is preliminary data.</text>
</comment>
<sequence length="246" mass="26741">MHASLSPLSLLNTHINLFSFSTRPPPTGRRPPPPGEPGRRGRRPLLLPSSSLSSSFLLLTTIITFTIKLTITTFIILSTPTPPPHGPPPPAAVPARWPRTPHPAPRSNAATAAACAQPRARATTAAGDRRRPARTTPAWPPRLGAPPGCPTWQPPSSPTRTIGYSCISHEIPSTRARAKSRIGAPSQRFRADFLVNPTVGSAISLLRRNLVSWSRLRQLVTSPSQLRFVHRQFWCIAGYQASISSY</sequence>
<name>A0AAX6HRE8_IRIPA</name>
<reference evidence="2" key="1">
    <citation type="journal article" date="2023" name="GigaByte">
        <title>Genome assembly of the bearded iris, Iris pallida Lam.</title>
        <authorList>
            <person name="Bruccoleri R.E."/>
            <person name="Oakeley E.J."/>
            <person name="Faust A.M.E."/>
            <person name="Altorfer M."/>
            <person name="Dessus-Babus S."/>
            <person name="Burckhardt D."/>
            <person name="Oertli M."/>
            <person name="Naumann U."/>
            <person name="Petersen F."/>
            <person name="Wong J."/>
        </authorList>
    </citation>
    <scope>NUCLEOTIDE SEQUENCE</scope>
    <source>
        <strain evidence="2">GSM-AAB239-AS_SAM_17_03QT</strain>
    </source>
</reference>
<gene>
    <name evidence="2" type="ORF">M6B38_300600</name>
</gene>
<protein>
    <submittedName>
        <fullName evidence="2">Formin-like protein 18 isoform X2</fullName>
    </submittedName>
</protein>